<evidence type="ECO:0000313" key="2">
    <source>
        <dbReference type="EMBL" id="MBB3116202.1"/>
    </source>
</evidence>
<dbReference type="PANTHER" id="PTHR43760">
    <property type="entry name" value="ENDORIBONUCLEASE-RELATED"/>
    <property type="match status" value="1"/>
</dbReference>
<proteinExistence type="predicted"/>
<dbReference type="InterPro" id="IPR035959">
    <property type="entry name" value="RutC-like_sf"/>
</dbReference>
<name>A0A8I0CL44_9CORY</name>
<dbReference type="Gene3D" id="3.30.1330.40">
    <property type="entry name" value="RutC-like"/>
    <property type="match status" value="1"/>
</dbReference>
<dbReference type="Proteomes" id="UP000612712">
    <property type="component" value="Unassembled WGS sequence"/>
</dbReference>
<comment type="caution">
    <text evidence="2">The sequence shown here is derived from an EMBL/GenBank/DDBJ whole genome shotgun (WGS) entry which is preliminary data.</text>
</comment>
<dbReference type="RefSeq" id="WP_010268654.1">
    <property type="nucleotide sequence ID" value="NZ_AENJ01000167.1"/>
</dbReference>
<organism evidence="2 3">
    <name type="scientific">Corynebacterium bovis DSM 20582 = CIP 54.80</name>
    <dbReference type="NCBI Taxonomy" id="927655"/>
    <lineage>
        <taxon>Bacteria</taxon>
        <taxon>Bacillati</taxon>
        <taxon>Actinomycetota</taxon>
        <taxon>Actinomycetes</taxon>
        <taxon>Mycobacteriales</taxon>
        <taxon>Corynebacteriaceae</taxon>
        <taxon>Corynebacterium</taxon>
    </lineage>
</organism>
<evidence type="ECO:0000313" key="3">
    <source>
        <dbReference type="Proteomes" id="UP000612712"/>
    </source>
</evidence>
<accession>A0A8I0CL44</accession>
<protein>
    <submittedName>
        <fullName evidence="2">Enamine deaminase RidA (YjgF/YER057c/UK114 family)</fullName>
    </submittedName>
</protein>
<reference evidence="2" key="1">
    <citation type="submission" date="2020-08" db="EMBL/GenBank/DDBJ databases">
        <title>Sequencing the genomes of 1000 actinobacteria strains.</title>
        <authorList>
            <person name="Klenk H.-P."/>
        </authorList>
    </citation>
    <scope>NUCLEOTIDE SEQUENCE</scope>
    <source>
        <strain evidence="2">DSM 20582</strain>
    </source>
</reference>
<dbReference type="GeneID" id="60808238"/>
<dbReference type="PANTHER" id="PTHR43760:SF1">
    <property type="entry name" value="ENDORIBONUCLEASE L-PSP_CHORISMATE MUTASE-LIKE DOMAIN-CONTAINING PROTEIN"/>
    <property type="match status" value="1"/>
</dbReference>
<evidence type="ECO:0000259" key="1">
    <source>
        <dbReference type="Pfam" id="PF14588"/>
    </source>
</evidence>
<dbReference type="EMBL" id="JACHWT010000005">
    <property type="protein sequence ID" value="MBB3116202.1"/>
    <property type="molecule type" value="Genomic_DNA"/>
</dbReference>
<sequence length="196" mass="18929">MSTGSPAPQPSQSPSPQLPSARLAELGLTLPPVAAPVAAYVPAVRVGDLVHTSGQLPFVDGALPAVGHVGDTAGDGAGSAGDGAAAGAADVTARTATVSPEQARDLARTAALNALAAVDALVGLDAVVQVVKIVGFVASAPGFGGQPGVVDGASTLIGEVFGDAGRHARSAVGVAELPLNSPVEIEVTVRVADAPA</sequence>
<feature type="domain" description="Endoribonuclease L-PSP/chorismate mutase-like" evidence="1">
    <location>
        <begin position="21"/>
        <end position="182"/>
    </location>
</feature>
<dbReference type="CDD" id="cd02199">
    <property type="entry name" value="YjgF_YER057c_UK114_like_1"/>
    <property type="match status" value="1"/>
</dbReference>
<dbReference type="AlphaFoldDB" id="A0A8I0CL44"/>
<dbReference type="InterPro" id="IPR013813">
    <property type="entry name" value="Endoribo_LPSP/chorism_mut-like"/>
</dbReference>
<dbReference type="SUPFAM" id="SSF55298">
    <property type="entry name" value="YjgF-like"/>
    <property type="match status" value="1"/>
</dbReference>
<gene>
    <name evidence="2" type="ORF">FHU32_001429</name>
</gene>
<dbReference type="Pfam" id="PF14588">
    <property type="entry name" value="YjgF_endoribonc"/>
    <property type="match status" value="1"/>
</dbReference>